<organism evidence="2 3">
    <name type="scientific">Gnomoniopsis smithogilvyi</name>
    <dbReference type="NCBI Taxonomy" id="1191159"/>
    <lineage>
        <taxon>Eukaryota</taxon>
        <taxon>Fungi</taxon>
        <taxon>Dikarya</taxon>
        <taxon>Ascomycota</taxon>
        <taxon>Pezizomycotina</taxon>
        <taxon>Sordariomycetes</taxon>
        <taxon>Sordariomycetidae</taxon>
        <taxon>Diaporthales</taxon>
        <taxon>Gnomoniaceae</taxon>
        <taxon>Gnomoniopsis</taxon>
    </lineage>
</organism>
<feature type="compositionally biased region" description="Polar residues" evidence="1">
    <location>
        <begin position="52"/>
        <end position="65"/>
    </location>
</feature>
<gene>
    <name evidence="2" type="ORF">N0V93_001310</name>
</gene>
<feature type="compositionally biased region" description="Polar residues" evidence="1">
    <location>
        <begin position="239"/>
        <end position="258"/>
    </location>
</feature>
<reference evidence="2" key="1">
    <citation type="submission" date="2022-10" db="EMBL/GenBank/DDBJ databases">
        <title>Tapping the CABI collections for fungal endophytes: first genome assemblies for Collariella, Neodidymelliopsis, Ascochyta clinopodiicola, Didymella pomorum, Didymosphaeria variabile, Neocosmospora piperis and Neocucurbitaria cava.</title>
        <authorList>
            <person name="Hill R."/>
        </authorList>
    </citation>
    <scope>NUCLEOTIDE SEQUENCE</scope>
    <source>
        <strain evidence="2">IMI 355082</strain>
    </source>
</reference>
<comment type="caution">
    <text evidence="2">The sequence shown here is derived from an EMBL/GenBank/DDBJ whole genome shotgun (WGS) entry which is preliminary data.</text>
</comment>
<evidence type="ECO:0000313" key="2">
    <source>
        <dbReference type="EMBL" id="KAJ4397086.1"/>
    </source>
</evidence>
<protein>
    <submittedName>
        <fullName evidence="2">Uncharacterized protein</fullName>
    </submittedName>
</protein>
<dbReference type="Proteomes" id="UP001140453">
    <property type="component" value="Unassembled WGS sequence"/>
</dbReference>
<dbReference type="EMBL" id="JAPEVB010000001">
    <property type="protein sequence ID" value="KAJ4397086.1"/>
    <property type="molecule type" value="Genomic_DNA"/>
</dbReference>
<accession>A0A9W9D2L1</accession>
<feature type="region of interest" description="Disordered" evidence="1">
    <location>
        <begin position="406"/>
        <end position="425"/>
    </location>
</feature>
<feature type="compositionally biased region" description="Basic residues" evidence="1">
    <location>
        <begin position="76"/>
        <end position="88"/>
    </location>
</feature>
<feature type="region of interest" description="Disordered" evidence="1">
    <location>
        <begin position="217"/>
        <end position="264"/>
    </location>
</feature>
<feature type="compositionally biased region" description="Polar residues" evidence="1">
    <location>
        <begin position="475"/>
        <end position="494"/>
    </location>
</feature>
<evidence type="ECO:0000313" key="3">
    <source>
        <dbReference type="Proteomes" id="UP001140453"/>
    </source>
</evidence>
<proteinExistence type="predicted"/>
<feature type="compositionally biased region" description="Polar residues" evidence="1">
    <location>
        <begin position="104"/>
        <end position="116"/>
    </location>
</feature>
<keyword evidence="3" id="KW-1185">Reference proteome</keyword>
<feature type="region of interest" description="Disordered" evidence="1">
    <location>
        <begin position="451"/>
        <end position="494"/>
    </location>
</feature>
<dbReference type="OrthoDB" id="3438093at2759"/>
<evidence type="ECO:0000256" key="1">
    <source>
        <dbReference type="SAM" id="MobiDB-lite"/>
    </source>
</evidence>
<name>A0A9W9D2L1_9PEZI</name>
<feature type="compositionally biased region" description="Basic and acidic residues" evidence="1">
    <location>
        <begin position="127"/>
        <end position="140"/>
    </location>
</feature>
<feature type="region of interest" description="Disordered" evidence="1">
    <location>
        <begin position="52"/>
        <end position="153"/>
    </location>
</feature>
<sequence>MCPACQRIIHGRAVLILEWEHHWMHERGVCGCPVIFPDLIKPRLIVPSYSVRATQPTKSTPTGAKNTAEKAEHAHLKQKCRRNKKKKSTGPQDTLRTGGHNETGENSAGDGQSSPDQLGGKRPSIQKKSDVSDKPGERRQVGNTTGHNKPAAIPARIHSLYGAEWIEEHRQLHIAGSCKCAADFASYQTPEVYSITESSSLEHQSGREQAFPVASSHILPDQDPEDAEAWDGRSGYSGPPTQVSTYGGCPQDTQTSHRSQAHHPHHLYEPCFPNGQSRHFHQGALAGAWSTPQQYPGLPSNLGQPARSSGAIHQFDVTKSTNPLYNYACNEGGKQGGRMGRCVDMQNLDYIKAKDAPLPLVGLPIGAGPEAPEYMDHIGSFEDCVLHPRNTRTQCQQALKTQRAAHALEASEHQQASGHEQIGNDIHDQGVRGLLAAAQDTHHSRLARLTHKKSASAAHARLSWDGGPHTDHAGSSDSAHTACSNQSSGLSGYY</sequence>
<dbReference type="AlphaFoldDB" id="A0A9W9D2L1"/>